<feature type="domain" description="FHA" evidence="8">
    <location>
        <begin position="45"/>
        <end position="94"/>
    </location>
</feature>
<feature type="region of interest" description="Disordered" evidence="7">
    <location>
        <begin position="1"/>
        <end position="21"/>
    </location>
</feature>
<keyword evidence="2" id="KW-0479">Metal-binding</keyword>
<sequence>MSSELSAGTTPGAVAAGEGQADPTRVPHIRIVPHIVDVRHCLYFDVMDRDQMSRIAFKSKVVSRSHAEIWTEGGNFYIRDTKSSSGTFLNHLRLSPPGVESRPHQLHDGDVLQLGCVKIRLEINRNWQRSKENPFRRQVMENIQNAYHAIGSTAGDGSDDSNNECCICLYKMVAFQALFVAPCSHCFHFKCVKPILFTSTGFSCPLCRTLAPIAVSAGDNHVSNPSAAAAEAEAAVVAAETGGLRMPGASSGGQQSSHALERDDANSTPVPQEQAAIDSFGTTPVGSMPSNLAHFSSLAAGISEGDAAAVLQQHGSESMQVSSPASTDNHNANGEAASGAQPGAACHPAVGAPSQTGAAQTDSRAAPSGNGEA</sequence>
<evidence type="ECO:0000256" key="4">
    <source>
        <dbReference type="ARBA" id="ARBA00022786"/>
    </source>
</evidence>
<dbReference type="GO" id="GO:0005829">
    <property type="term" value="C:cytosol"/>
    <property type="evidence" value="ECO:0007669"/>
    <property type="project" value="TreeGrafter"/>
</dbReference>
<reference evidence="10 11" key="1">
    <citation type="submission" date="2016-07" db="EMBL/GenBank/DDBJ databases">
        <title>Pervasive Adenine N6-methylation of Active Genes in Fungi.</title>
        <authorList>
            <consortium name="DOE Joint Genome Institute"/>
            <person name="Mondo S.J."/>
            <person name="Dannebaum R.O."/>
            <person name="Kuo R.C."/>
            <person name="Labutti K."/>
            <person name="Haridas S."/>
            <person name="Kuo A."/>
            <person name="Salamov A."/>
            <person name="Ahrendt S.R."/>
            <person name="Lipzen A."/>
            <person name="Sullivan W."/>
            <person name="Andreopoulos W.B."/>
            <person name="Clum A."/>
            <person name="Lindquist E."/>
            <person name="Daum C."/>
            <person name="Ramamoorthy G.K."/>
            <person name="Gryganskyi A."/>
            <person name="Culley D."/>
            <person name="Magnuson J.K."/>
            <person name="James T.Y."/>
            <person name="O'Malley M.A."/>
            <person name="Stajich J.E."/>
            <person name="Spatafora J.W."/>
            <person name="Visel A."/>
            <person name="Grigoriev I.V."/>
        </authorList>
    </citation>
    <scope>NUCLEOTIDE SEQUENCE [LARGE SCALE GENOMIC DNA]</scope>
    <source>
        <strain evidence="10 11">ATCC 12442</strain>
    </source>
</reference>
<evidence type="ECO:0000256" key="5">
    <source>
        <dbReference type="ARBA" id="ARBA00022833"/>
    </source>
</evidence>
<dbReference type="Gene3D" id="3.30.40.10">
    <property type="entry name" value="Zinc/RING finger domain, C3HC4 (zinc finger)"/>
    <property type="match status" value="1"/>
</dbReference>
<dbReference type="SMART" id="SM00240">
    <property type="entry name" value="FHA"/>
    <property type="match status" value="1"/>
</dbReference>
<dbReference type="GO" id="GO:0000151">
    <property type="term" value="C:ubiquitin ligase complex"/>
    <property type="evidence" value="ECO:0007669"/>
    <property type="project" value="TreeGrafter"/>
</dbReference>
<dbReference type="InterPro" id="IPR000253">
    <property type="entry name" value="FHA_dom"/>
</dbReference>
<evidence type="ECO:0000259" key="8">
    <source>
        <dbReference type="PROSITE" id="PS50006"/>
    </source>
</evidence>
<feature type="domain" description="RING-type" evidence="9">
    <location>
        <begin position="165"/>
        <end position="208"/>
    </location>
</feature>
<keyword evidence="3 6" id="KW-0863">Zinc-finger</keyword>
<keyword evidence="5" id="KW-0862">Zinc</keyword>
<feature type="compositionally biased region" description="Polar residues" evidence="7">
    <location>
        <begin position="353"/>
        <end position="363"/>
    </location>
</feature>
<keyword evidence="4" id="KW-0833">Ubl conjugation pathway</keyword>
<dbReference type="RefSeq" id="XP_040740149.1">
    <property type="nucleotide sequence ID" value="XM_040888660.1"/>
</dbReference>
<dbReference type="GO" id="GO:0032153">
    <property type="term" value="C:cell division site"/>
    <property type="evidence" value="ECO:0007669"/>
    <property type="project" value="TreeGrafter"/>
</dbReference>
<dbReference type="STRING" id="61395.A0A1Y1VXW6"/>
<dbReference type="PANTHER" id="PTHR15067:SF7">
    <property type="entry name" value="E3 UBIQUITIN-PROTEIN LIGASE DMA1-RELATED"/>
    <property type="match status" value="1"/>
</dbReference>
<dbReference type="Gene3D" id="2.60.200.20">
    <property type="match status" value="1"/>
</dbReference>
<dbReference type="InterPro" id="IPR013083">
    <property type="entry name" value="Znf_RING/FYVE/PHD"/>
</dbReference>
<protein>
    <recommendedName>
        <fullName evidence="12">SMAD/FHA domain-containing protein</fullName>
    </recommendedName>
</protein>
<evidence type="ECO:0000313" key="11">
    <source>
        <dbReference type="Proteomes" id="UP000193922"/>
    </source>
</evidence>
<dbReference type="GeneID" id="63805308"/>
<evidence type="ECO:0008006" key="12">
    <source>
        <dbReference type="Google" id="ProtNLM"/>
    </source>
</evidence>
<comment type="caution">
    <text evidence="10">The sequence shown here is derived from an EMBL/GenBank/DDBJ whole genome shotgun (WGS) entry which is preliminary data.</text>
</comment>
<evidence type="ECO:0000256" key="3">
    <source>
        <dbReference type="ARBA" id="ARBA00022771"/>
    </source>
</evidence>
<keyword evidence="1" id="KW-0808">Transferase</keyword>
<dbReference type="GO" id="GO:0008270">
    <property type="term" value="F:zinc ion binding"/>
    <property type="evidence" value="ECO:0007669"/>
    <property type="project" value="UniProtKB-KW"/>
</dbReference>
<keyword evidence="11" id="KW-1185">Reference proteome</keyword>
<dbReference type="InterPro" id="IPR008984">
    <property type="entry name" value="SMAD_FHA_dom_sf"/>
</dbReference>
<evidence type="ECO:0000256" key="2">
    <source>
        <dbReference type="ARBA" id="ARBA00022723"/>
    </source>
</evidence>
<dbReference type="GO" id="GO:0016567">
    <property type="term" value="P:protein ubiquitination"/>
    <property type="evidence" value="ECO:0007669"/>
    <property type="project" value="TreeGrafter"/>
</dbReference>
<proteinExistence type="predicted"/>
<evidence type="ECO:0000256" key="1">
    <source>
        <dbReference type="ARBA" id="ARBA00022679"/>
    </source>
</evidence>
<dbReference type="SUPFAM" id="SSF49879">
    <property type="entry name" value="SMAD/FHA domain"/>
    <property type="match status" value="1"/>
</dbReference>
<feature type="region of interest" description="Disordered" evidence="7">
    <location>
        <begin position="312"/>
        <end position="373"/>
    </location>
</feature>
<evidence type="ECO:0000313" key="10">
    <source>
        <dbReference type="EMBL" id="ORX66122.1"/>
    </source>
</evidence>
<dbReference type="EMBL" id="MCFD01000017">
    <property type="protein sequence ID" value="ORX66122.1"/>
    <property type="molecule type" value="Genomic_DNA"/>
</dbReference>
<feature type="region of interest" description="Disordered" evidence="7">
    <location>
        <begin position="243"/>
        <end position="272"/>
    </location>
</feature>
<dbReference type="PROSITE" id="PS50006">
    <property type="entry name" value="FHA_DOMAIN"/>
    <property type="match status" value="1"/>
</dbReference>
<dbReference type="Proteomes" id="UP000193922">
    <property type="component" value="Unassembled WGS sequence"/>
</dbReference>
<dbReference type="OrthoDB" id="687730at2759"/>
<feature type="compositionally biased region" description="Polar residues" evidence="7">
    <location>
        <begin position="313"/>
        <end position="332"/>
    </location>
</feature>
<dbReference type="PANTHER" id="PTHR15067">
    <property type="entry name" value="E3 UBIQUITIN-PROTEIN LIGASE RNF8"/>
    <property type="match status" value="1"/>
</dbReference>
<evidence type="ECO:0000256" key="7">
    <source>
        <dbReference type="SAM" id="MobiDB-lite"/>
    </source>
</evidence>
<dbReference type="SUPFAM" id="SSF57850">
    <property type="entry name" value="RING/U-box"/>
    <property type="match status" value="1"/>
</dbReference>
<dbReference type="GO" id="GO:0061630">
    <property type="term" value="F:ubiquitin protein ligase activity"/>
    <property type="evidence" value="ECO:0007669"/>
    <property type="project" value="TreeGrafter"/>
</dbReference>
<dbReference type="PROSITE" id="PS50089">
    <property type="entry name" value="ZF_RING_2"/>
    <property type="match status" value="1"/>
</dbReference>
<dbReference type="AlphaFoldDB" id="A0A1Y1VXW6"/>
<name>A0A1Y1VXW6_9FUNG</name>
<evidence type="ECO:0000259" key="9">
    <source>
        <dbReference type="PROSITE" id="PS50089"/>
    </source>
</evidence>
<dbReference type="SMART" id="SM00184">
    <property type="entry name" value="RING"/>
    <property type="match status" value="1"/>
</dbReference>
<dbReference type="InterPro" id="IPR001841">
    <property type="entry name" value="Znf_RING"/>
</dbReference>
<organism evidence="10 11">
    <name type="scientific">Linderina pennispora</name>
    <dbReference type="NCBI Taxonomy" id="61395"/>
    <lineage>
        <taxon>Eukaryota</taxon>
        <taxon>Fungi</taxon>
        <taxon>Fungi incertae sedis</taxon>
        <taxon>Zoopagomycota</taxon>
        <taxon>Kickxellomycotina</taxon>
        <taxon>Kickxellomycetes</taxon>
        <taxon>Kickxellales</taxon>
        <taxon>Kickxellaceae</taxon>
        <taxon>Linderina</taxon>
    </lineage>
</organism>
<evidence type="ECO:0000256" key="6">
    <source>
        <dbReference type="PROSITE-ProRule" id="PRU00175"/>
    </source>
</evidence>
<dbReference type="GO" id="GO:0006511">
    <property type="term" value="P:ubiquitin-dependent protein catabolic process"/>
    <property type="evidence" value="ECO:0007669"/>
    <property type="project" value="TreeGrafter"/>
</dbReference>
<dbReference type="Pfam" id="PF17123">
    <property type="entry name" value="zf-RING_11"/>
    <property type="match status" value="1"/>
</dbReference>
<gene>
    <name evidence="10" type="ORF">DL89DRAFT_270316</name>
</gene>
<dbReference type="Pfam" id="PF00498">
    <property type="entry name" value="FHA"/>
    <property type="match status" value="1"/>
</dbReference>
<accession>A0A1Y1VXW6</accession>